<dbReference type="AlphaFoldDB" id="A0A6J4SDU9"/>
<sequence>MAAPGSPAGHRRAIQIAVVGGGEPEAALLPVAEEVGRRLAEAGAIVVSGGLGGAMEASCRGARSAGGPTVGLLPSSDPSAANPFLDVVLPTGLGEARDALVARAGEVVIAIGGGYGTLAEVALALKAGTPVVGLDTWEIDRRGLTADPVERADSAAEAVSRALELAGRGSAGR</sequence>
<dbReference type="InterPro" id="IPR041164">
    <property type="entry name" value="LDcluster4"/>
</dbReference>
<reference evidence="1" key="1">
    <citation type="submission" date="2020-02" db="EMBL/GenBank/DDBJ databases">
        <authorList>
            <person name="Meier V. D."/>
        </authorList>
    </citation>
    <scope>NUCLEOTIDE SEQUENCE</scope>
    <source>
        <strain evidence="1">AVDCRST_MAG17</strain>
    </source>
</reference>
<accession>A0A6J4SDU9</accession>
<evidence type="ECO:0008006" key="2">
    <source>
        <dbReference type="Google" id="ProtNLM"/>
    </source>
</evidence>
<dbReference type="Gene3D" id="3.40.50.450">
    <property type="match status" value="1"/>
</dbReference>
<gene>
    <name evidence="1" type="ORF">AVDCRST_MAG17-803</name>
</gene>
<dbReference type="EMBL" id="CADCVV010000062">
    <property type="protein sequence ID" value="CAA9491529.1"/>
    <property type="molecule type" value="Genomic_DNA"/>
</dbReference>
<dbReference type="SUPFAM" id="SSF102405">
    <property type="entry name" value="MCP/YpsA-like"/>
    <property type="match status" value="1"/>
</dbReference>
<protein>
    <recommendedName>
        <fullName evidence="2">TIGR00725 family protein</fullName>
    </recommendedName>
</protein>
<evidence type="ECO:0000313" key="1">
    <source>
        <dbReference type="EMBL" id="CAA9491529.1"/>
    </source>
</evidence>
<dbReference type="GO" id="GO:0005829">
    <property type="term" value="C:cytosol"/>
    <property type="evidence" value="ECO:0007669"/>
    <property type="project" value="TreeGrafter"/>
</dbReference>
<dbReference type="NCBIfam" id="TIGR00725">
    <property type="entry name" value="TIGR00725 family protein"/>
    <property type="match status" value="1"/>
</dbReference>
<dbReference type="PANTHER" id="PTHR43393:SF3">
    <property type="entry name" value="LYSINE DECARBOXYLASE-LIKE PROTEIN"/>
    <property type="match status" value="1"/>
</dbReference>
<proteinExistence type="predicted"/>
<dbReference type="Pfam" id="PF18306">
    <property type="entry name" value="LDcluster4"/>
    <property type="match status" value="1"/>
</dbReference>
<dbReference type="InterPro" id="IPR052341">
    <property type="entry name" value="LOG_family_nucleotidases"/>
</dbReference>
<dbReference type="PANTHER" id="PTHR43393">
    <property type="entry name" value="CYTOKININ RIBOSIDE 5'-MONOPHOSPHATE PHOSPHORIBOHYDROLASE"/>
    <property type="match status" value="1"/>
</dbReference>
<organism evidence="1">
    <name type="scientific">uncultured Solirubrobacterales bacterium</name>
    <dbReference type="NCBI Taxonomy" id="768556"/>
    <lineage>
        <taxon>Bacteria</taxon>
        <taxon>Bacillati</taxon>
        <taxon>Actinomycetota</taxon>
        <taxon>Thermoleophilia</taxon>
        <taxon>Solirubrobacterales</taxon>
        <taxon>environmental samples</taxon>
    </lineage>
</organism>
<dbReference type="InterPro" id="IPR005268">
    <property type="entry name" value="CHP00725"/>
</dbReference>
<name>A0A6J4SDU9_9ACTN</name>